<evidence type="ECO:0000313" key="2">
    <source>
        <dbReference type="Proteomes" id="UP000689967"/>
    </source>
</evidence>
<dbReference type="Pfam" id="PF19649">
    <property type="entry name" value="DUF6152"/>
    <property type="match status" value="1"/>
</dbReference>
<accession>A0ABS6HDP4</accession>
<comment type="caution">
    <text evidence="1">The sequence shown here is derived from an EMBL/GenBank/DDBJ whole genome shotgun (WGS) entry which is preliminary data.</text>
</comment>
<evidence type="ECO:0008006" key="3">
    <source>
        <dbReference type="Google" id="ProtNLM"/>
    </source>
</evidence>
<reference evidence="1 2" key="1">
    <citation type="submission" date="2021-01" db="EMBL/GenBank/DDBJ databases">
        <title>Roseomonas sp. nov, a bacterium isolated from an oil production mixture in Yumen Oilfield.</title>
        <authorList>
            <person name="Wu D."/>
        </authorList>
    </citation>
    <scope>NUCLEOTIDE SEQUENCE [LARGE SCALE GENOMIC DNA]</scope>
    <source>
        <strain evidence="1 2">ROY-5-3</strain>
    </source>
</reference>
<name>A0ABS6HDP4_9PROT</name>
<evidence type="ECO:0000313" key="1">
    <source>
        <dbReference type="EMBL" id="MBU8545410.1"/>
    </source>
</evidence>
<sequence>MRFTSLGRRGALGLIGGLAVATGARAHHGWSWAEGDQGTLTGTVREVYVGPPHPSLRVEAEGEMWTVELGNPRQTARAGFTEASLRPGQEVVALGNRSRDSSERRLKAVRLTVGNRRFDFYPERIQGG</sequence>
<dbReference type="EMBL" id="JAERQM010000005">
    <property type="protein sequence ID" value="MBU8545410.1"/>
    <property type="molecule type" value="Genomic_DNA"/>
</dbReference>
<dbReference type="Proteomes" id="UP000689967">
    <property type="component" value="Unassembled WGS sequence"/>
</dbReference>
<keyword evidence="2" id="KW-1185">Reference proteome</keyword>
<organism evidence="1 2">
    <name type="scientific">Falsiroseomonas oleicola</name>
    <dbReference type="NCBI Taxonomy" id="2801474"/>
    <lineage>
        <taxon>Bacteria</taxon>
        <taxon>Pseudomonadati</taxon>
        <taxon>Pseudomonadota</taxon>
        <taxon>Alphaproteobacteria</taxon>
        <taxon>Acetobacterales</taxon>
        <taxon>Roseomonadaceae</taxon>
        <taxon>Falsiroseomonas</taxon>
    </lineage>
</organism>
<gene>
    <name evidence="1" type="ORF">JJQ90_16930</name>
</gene>
<proteinExistence type="predicted"/>
<dbReference type="InterPro" id="IPR046150">
    <property type="entry name" value="DUF6152"/>
</dbReference>
<protein>
    <recommendedName>
        <fullName evidence="3">DUF5666 domain-containing protein</fullName>
    </recommendedName>
</protein>
<dbReference type="RefSeq" id="WP_216877423.1">
    <property type="nucleotide sequence ID" value="NZ_JAERQM010000005.1"/>
</dbReference>